<evidence type="ECO:0000256" key="8">
    <source>
        <dbReference type="ARBA" id="ARBA00022803"/>
    </source>
</evidence>
<evidence type="ECO:0000256" key="10">
    <source>
        <dbReference type="ARBA" id="ARBA00023235"/>
    </source>
</evidence>
<keyword evidence="6" id="KW-0963">Cytoplasm</keyword>
<evidence type="ECO:0000256" key="6">
    <source>
        <dbReference type="ARBA" id="ARBA00022490"/>
    </source>
</evidence>
<evidence type="ECO:0000259" key="12">
    <source>
        <dbReference type="PROSITE" id="PS50072"/>
    </source>
</evidence>
<proteinExistence type="inferred from homology"/>
<dbReference type="InterPro" id="IPR011990">
    <property type="entry name" value="TPR-like_helical_dom_sf"/>
</dbReference>
<dbReference type="GO" id="GO:0042026">
    <property type="term" value="P:protein refolding"/>
    <property type="evidence" value="ECO:0007669"/>
    <property type="project" value="UniProtKB-ARBA"/>
</dbReference>
<keyword evidence="10 13" id="KW-0413">Isomerase</keyword>
<dbReference type="Pfam" id="PF00160">
    <property type="entry name" value="Pro_isomerase"/>
    <property type="match status" value="1"/>
</dbReference>
<feature type="domain" description="PPIase cyclophilin-type" evidence="12">
    <location>
        <begin position="10"/>
        <end position="174"/>
    </location>
</feature>
<dbReference type="SUPFAM" id="SSF48452">
    <property type="entry name" value="TPR-like"/>
    <property type="match status" value="1"/>
</dbReference>
<dbReference type="Gene3D" id="2.40.100.10">
    <property type="entry name" value="Cyclophilin-like"/>
    <property type="match status" value="1"/>
</dbReference>
<keyword evidence="7" id="KW-0677">Repeat</keyword>
<feature type="repeat" description="TPR" evidence="11">
    <location>
        <begin position="309"/>
        <end position="342"/>
    </location>
</feature>
<dbReference type="SUPFAM" id="SSF50891">
    <property type="entry name" value="Cyclophilin-like"/>
    <property type="match status" value="1"/>
</dbReference>
<dbReference type="InterPro" id="IPR019734">
    <property type="entry name" value="TPR_rpt"/>
</dbReference>
<dbReference type="InterPro" id="IPR029000">
    <property type="entry name" value="Cyclophilin-like_dom_sf"/>
</dbReference>
<dbReference type="PROSITE" id="PS50005">
    <property type="entry name" value="TPR"/>
    <property type="match status" value="1"/>
</dbReference>
<keyword evidence="8 11" id="KW-0802">TPR repeat</keyword>
<comment type="catalytic activity">
    <reaction evidence="1">
        <text>[protein]-peptidylproline (omega=180) = [protein]-peptidylproline (omega=0)</text>
        <dbReference type="Rhea" id="RHEA:16237"/>
        <dbReference type="Rhea" id="RHEA-COMP:10747"/>
        <dbReference type="Rhea" id="RHEA-COMP:10748"/>
        <dbReference type="ChEBI" id="CHEBI:83833"/>
        <dbReference type="ChEBI" id="CHEBI:83834"/>
        <dbReference type="EC" id="5.2.1.8"/>
    </reaction>
</comment>
<dbReference type="PANTHER" id="PTHR11071">
    <property type="entry name" value="PEPTIDYL-PROLYL CIS-TRANS ISOMERASE"/>
    <property type="match status" value="1"/>
</dbReference>
<accession>A0A9P4H8H6</accession>
<dbReference type="SMART" id="SM00028">
    <property type="entry name" value="TPR"/>
    <property type="match status" value="3"/>
</dbReference>
<keyword evidence="14" id="KW-1185">Reference proteome</keyword>
<reference evidence="13" key="1">
    <citation type="journal article" date="2020" name="Stud. Mycol.">
        <title>101 Dothideomycetes genomes: a test case for predicting lifestyles and emergence of pathogens.</title>
        <authorList>
            <person name="Haridas S."/>
            <person name="Albert R."/>
            <person name="Binder M."/>
            <person name="Bloem J."/>
            <person name="Labutti K."/>
            <person name="Salamov A."/>
            <person name="Andreopoulos B."/>
            <person name="Baker S."/>
            <person name="Barry K."/>
            <person name="Bills G."/>
            <person name="Bluhm B."/>
            <person name="Cannon C."/>
            <person name="Castanera R."/>
            <person name="Culley D."/>
            <person name="Daum C."/>
            <person name="Ezra D."/>
            <person name="Gonzalez J."/>
            <person name="Henrissat B."/>
            <person name="Kuo A."/>
            <person name="Liang C."/>
            <person name="Lipzen A."/>
            <person name="Lutzoni F."/>
            <person name="Magnuson J."/>
            <person name="Mondo S."/>
            <person name="Nolan M."/>
            <person name="Ohm R."/>
            <person name="Pangilinan J."/>
            <person name="Park H.-J."/>
            <person name="Ramirez L."/>
            <person name="Alfaro M."/>
            <person name="Sun H."/>
            <person name="Tritt A."/>
            <person name="Yoshinaga Y."/>
            <person name="Zwiers L.-H."/>
            <person name="Turgeon B."/>
            <person name="Goodwin S."/>
            <person name="Spatafora J."/>
            <person name="Crous P."/>
            <person name="Grigoriev I."/>
        </authorList>
    </citation>
    <scope>NUCLEOTIDE SEQUENCE</scope>
    <source>
        <strain evidence="13">CBS 110217</strain>
    </source>
</reference>
<dbReference type="GO" id="GO:0016018">
    <property type="term" value="F:cyclosporin A binding"/>
    <property type="evidence" value="ECO:0007669"/>
    <property type="project" value="TreeGrafter"/>
</dbReference>
<dbReference type="GO" id="GO:0003755">
    <property type="term" value="F:peptidyl-prolyl cis-trans isomerase activity"/>
    <property type="evidence" value="ECO:0007669"/>
    <property type="project" value="UniProtKB-KW"/>
</dbReference>
<dbReference type="GO" id="GO:0005737">
    <property type="term" value="C:cytoplasm"/>
    <property type="evidence" value="ECO:0007669"/>
    <property type="project" value="UniProtKB-SubCell"/>
</dbReference>
<dbReference type="Gene3D" id="1.25.40.10">
    <property type="entry name" value="Tetratricopeptide repeat domain"/>
    <property type="match status" value="1"/>
</dbReference>
<dbReference type="InterPro" id="IPR020892">
    <property type="entry name" value="Cyclophilin-type_PPIase_CS"/>
</dbReference>
<dbReference type="PRINTS" id="PR00153">
    <property type="entry name" value="CSAPPISMRASE"/>
</dbReference>
<evidence type="ECO:0000313" key="14">
    <source>
        <dbReference type="Proteomes" id="UP000799777"/>
    </source>
</evidence>
<dbReference type="PROSITE" id="PS50072">
    <property type="entry name" value="CSA_PPIASE_2"/>
    <property type="match status" value="1"/>
</dbReference>
<dbReference type="PROSITE" id="PS00170">
    <property type="entry name" value="CSA_PPIASE_1"/>
    <property type="match status" value="1"/>
</dbReference>
<dbReference type="EMBL" id="ML978192">
    <property type="protein sequence ID" value="KAF2030221.1"/>
    <property type="molecule type" value="Genomic_DNA"/>
</dbReference>
<dbReference type="CDD" id="cd01926">
    <property type="entry name" value="cyclophilin_ABH_like"/>
    <property type="match status" value="1"/>
</dbReference>
<evidence type="ECO:0000256" key="2">
    <source>
        <dbReference type="ARBA" id="ARBA00002388"/>
    </source>
</evidence>
<evidence type="ECO:0000313" key="13">
    <source>
        <dbReference type="EMBL" id="KAF2030221.1"/>
    </source>
</evidence>
<comment type="subcellular location">
    <subcellularLocation>
        <location evidence="3">Cytoplasm</location>
    </subcellularLocation>
</comment>
<dbReference type="InterPro" id="IPR002130">
    <property type="entry name" value="Cyclophilin-type_PPIase_dom"/>
</dbReference>
<dbReference type="GO" id="GO:0051082">
    <property type="term" value="F:unfolded protein binding"/>
    <property type="evidence" value="ECO:0007669"/>
    <property type="project" value="UniProtKB-ARBA"/>
</dbReference>
<evidence type="ECO:0000256" key="11">
    <source>
        <dbReference type="PROSITE-ProRule" id="PRU00339"/>
    </source>
</evidence>
<dbReference type="FunFam" id="2.40.100.10:FF:000009">
    <property type="entry name" value="Peptidyl-prolyl cis-trans isomerase D"/>
    <property type="match status" value="1"/>
</dbReference>
<keyword evidence="9" id="KW-0697">Rotamase</keyword>
<comment type="caution">
    <text evidence="13">The sequence shown here is derived from an EMBL/GenBank/DDBJ whole genome shotgun (WGS) entry which is preliminary data.</text>
</comment>
<dbReference type="FunFam" id="1.25.40.10:FF:000029">
    <property type="entry name" value="peptidyl-prolyl cis-trans isomerase D"/>
    <property type="match status" value="1"/>
</dbReference>
<dbReference type="AlphaFoldDB" id="A0A9P4H8H6"/>
<dbReference type="Proteomes" id="UP000799777">
    <property type="component" value="Unassembled WGS sequence"/>
</dbReference>
<evidence type="ECO:0000256" key="4">
    <source>
        <dbReference type="ARBA" id="ARBA00010898"/>
    </source>
</evidence>
<organism evidence="13 14">
    <name type="scientific">Setomelanomma holmii</name>
    <dbReference type="NCBI Taxonomy" id="210430"/>
    <lineage>
        <taxon>Eukaryota</taxon>
        <taxon>Fungi</taxon>
        <taxon>Dikarya</taxon>
        <taxon>Ascomycota</taxon>
        <taxon>Pezizomycotina</taxon>
        <taxon>Dothideomycetes</taxon>
        <taxon>Pleosporomycetidae</taxon>
        <taxon>Pleosporales</taxon>
        <taxon>Pleosporineae</taxon>
        <taxon>Phaeosphaeriaceae</taxon>
        <taxon>Setomelanomma</taxon>
    </lineage>
</organism>
<dbReference type="PANTHER" id="PTHR11071:SF561">
    <property type="entry name" value="PEPTIDYL-PROLYL CIS-TRANS ISOMERASE D-RELATED"/>
    <property type="match status" value="1"/>
</dbReference>
<dbReference type="EC" id="5.2.1.8" evidence="5"/>
<dbReference type="OrthoDB" id="193499at2759"/>
<evidence type="ECO:0000256" key="1">
    <source>
        <dbReference type="ARBA" id="ARBA00000971"/>
    </source>
</evidence>
<evidence type="ECO:0000256" key="3">
    <source>
        <dbReference type="ARBA" id="ARBA00004496"/>
    </source>
</evidence>
<name>A0A9P4H8H6_9PLEO</name>
<comment type="similarity">
    <text evidence="4">Belongs to the cyclophilin-type PPIase family. PPIase D subfamily.</text>
</comment>
<evidence type="ECO:0000256" key="7">
    <source>
        <dbReference type="ARBA" id="ARBA00022737"/>
    </source>
</evidence>
<comment type="function">
    <text evidence="2">PPIases accelerate the folding of proteins. It catalyzes the cis-trans isomerization of proline imidic peptide bonds in oligopeptides.</text>
</comment>
<evidence type="ECO:0000256" key="5">
    <source>
        <dbReference type="ARBA" id="ARBA00013194"/>
    </source>
</evidence>
<gene>
    <name evidence="13" type="ORF">EK21DRAFT_112142</name>
</gene>
<sequence length="374" mass="41300">MADTKRSRCFFDIAIGGVKAGRIAFELYNDTVPKTAENFRVLCTGEKGNGTSSKPLHYKGSGFHRVIKGFMIQGGDFTMGNGTGGESIYGEKFEDENFERLHEKPFLLSMANAGPGTNGSQFFVTTVPTPHLDKKHVVFGEVINGKSIVRQIENLKTQSGDKPWHDATIIDCGELSGDDYDKATEKVADVTGDPFEDFPEDQKTGDEEWKGENVLKIATELKDMGNAAFKKQDLNLGIKKYKKSLRYLHEYPAPLENDPADLFPKLNALKISVYLNCALLQNKTSQYADALESASKALDIEGISDKDKAKAYFRRGQAKIGKKSEDEGITDLNEAIKVAPGDAAITKELDAAKKKVAARKEKEKKAYKNAFNFD</sequence>
<protein>
    <recommendedName>
        <fullName evidence="5">peptidylprolyl isomerase</fullName>
        <ecNumber evidence="5">5.2.1.8</ecNumber>
    </recommendedName>
</protein>
<evidence type="ECO:0000256" key="9">
    <source>
        <dbReference type="ARBA" id="ARBA00023110"/>
    </source>
</evidence>